<evidence type="ECO:0000256" key="1">
    <source>
        <dbReference type="SAM" id="MobiDB-lite"/>
    </source>
</evidence>
<reference evidence="2" key="2">
    <citation type="journal article" date="2024" name="Plant">
        <title>Genomic evolution and insights into agronomic trait innovations of Sesamum species.</title>
        <authorList>
            <person name="Miao H."/>
            <person name="Wang L."/>
            <person name="Qu L."/>
            <person name="Liu H."/>
            <person name="Sun Y."/>
            <person name="Le M."/>
            <person name="Wang Q."/>
            <person name="Wei S."/>
            <person name="Zheng Y."/>
            <person name="Lin W."/>
            <person name="Duan Y."/>
            <person name="Cao H."/>
            <person name="Xiong S."/>
            <person name="Wang X."/>
            <person name="Wei L."/>
            <person name="Li C."/>
            <person name="Ma Q."/>
            <person name="Ju M."/>
            <person name="Zhao R."/>
            <person name="Li G."/>
            <person name="Mu C."/>
            <person name="Tian Q."/>
            <person name="Mei H."/>
            <person name="Zhang T."/>
            <person name="Gao T."/>
            <person name="Zhang H."/>
        </authorList>
    </citation>
    <scope>NUCLEOTIDE SEQUENCE</scope>
    <source>
        <strain evidence="2">K16</strain>
    </source>
</reference>
<dbReference type="AlphaFoldDB" id="A0AAE1X320"/>
<dbReference type="PANTHER" id="PTHR34807:SF3">
    <property type="entry name" value="OS08G0270800 PROTEIN"/>
    <property type="match status" value="1"/>
</dbReference>
<proteinExistence type="predicted"/>
<dbReference type="EMBL" id="JACGWL010000004">
    <property type="protein sequence ID" value="KAK4404350.1"/>
    <property type="molecule type" value="Genomic_DNA"/>
</dbReference>
<reference evidence="2" key="1">
    <citation type="submission" date="2020-06" db="EMBL/GenBank/DDBJ databases">
        <authorList>
            <person name="Li T."/>
            <person name="Hu X."/>
            <person name="Zhang T."/>
            <person name="Song X."/>
            <person name="Zhang H."/>
            <person name="Dai N."/>
            <person name="Sheng W."/>
            <person name="Hou X."/>
            <person name="Wei L."/>
        </authorList>
    </citation>
    <scope>NUCLEOTIDE SEQUENCE</scope>
    <source>
        <strain evidence="2">K16</strain>
        <tissue evidence="2">Leaf</tissue>
    </source>
</reference>
<name>A0AAE1X320_9LAMI</name>
<evidence type="ECO:0000313" key="2">
    <source>
        <dbReference type="EMBL" id="KAK4404350.1"/>
    </source>
</evidence>
<sequence length="368" mass="42145">MLGKEAKSEKGDRGWDVDDHGFLPIYGLNGNWWGSWLVQERFGSKKGKEPRRGVQVAGFDSTPPYGVGVYEDAKARLKHQTLVQDYEELQKIVGRIIYKPTVLQETDAMKSKLEVAKQRQLILAAEVRFLRRRYKYLVKTKNTNSSQEQNLVQAPNSLKKAKEMKEQLFTQKESSEHRLPLLPEPNPKKKHHIGKQGAMRNASTITDQARKKILHASEEIIKHSLTPLSEFNHHKGRMRIRKETLAPNMIQILDKDQKERMDGANDATSKNSIAAFDLNQDSSPSMKDAFVPSRAPIFDLNEISTGDEDFRSNVEAMKFEEIKKSLIRVINDEWQTDLKLSICRNAGERTSRVGKRKISWQDPVALRV</sequence>
<evidence type="ECO:0000313" key="3">
    <source>
        <dbReference type="Proteomes" id="UP001289374"/>
    </source>
</evidence>
<organism evidence="2 3">
    <name type="scientific">Sesamum angolense</name>
    <dbReference type="NCBI Taxonomy" id="2727404"/>
    <lineage>
        <taxon>Eukaryota</taxon>
        <taxon>Viridiplantae</taxon>
        <taxon>Streptophyta</taxon>
        <taxon>Embryophyta</taxon>
        <taxon>Tracheophyta</taxon>
        <taxon>Spermatophyta</taxon>
        <taxon>Magnoliopsida</taxon>
        <taxon>eudicotyledons</taxon>
        <taxon>Gunneridae</taxon>
        <taxon>Pentapetalae</taxon>
        <taxon>asterids</taxon>
        <taxon>lamiids</taxon>
        <taxon>Lamiales</taxon>
        <taxon>Pedaliaceae</taxon>
        <taxon>Sesamum</taxon>
    </lineage>
</organism>
<feature type="region of interest" description="Disordered" evidence="1">
    <location>
        <begin position="170"/>
        <end position="199"/>
    </location>
</feature>
<keyword evidence="3" id="KW-1185">Reference proteome</keyword>
<dbReference type="PANTHER" id="PTHR34807">
    <property type="entry name" value="OS08G0270800 PROTEIN"/>
    <property type="match status" value="1"/>
</dbReference>
<protein>
    <submittedName>
        <fullName evidence="2">Uncharacterized protein</fullName>
    </submittedName>
</protein>
<comment type="caution">
    <text evidence="2">The sequence shown here is derived from an EMBL/GenBank/DDBJ whole genome shotgun (WGS) entry which is preliminary data.</text>
</comment>
<gene>
    <name evidence="2" type="ORF">Sango_0803600</name>
</gene>
<accession>A0AAE1X320</accession>
<dbReference type="Proteomes" id="UP001289374">
    <property type="component" value="Unassembled WGS sequence"/>
</dbReference>